<evidence type="ECO:0000256" key="7">
    <source>
        <dbReference type="ARBA" id="ARBA00022729"/>
    </source>
</evidence>
<dbReference type="HOGENOM" id="CLU_004542_2_1_1"/>
<evidence type="ECO:0000256" key="5">
    <source>
        <dbReference type="ARBA" id="ARBA00012744"/>
    </source>
</evidence>
<dbReference type="InterPro" id="IPR001764">
    <property type="entry name" value="Glyco_hydro_3_N"/>
</dbReference>
<dbReference type="Gene3D" id="2.60.40.10">
    <property type="entry name" value="Immunoglobulins"/>
    <property type="match status" value="1"/>
</dbReference>
<dbReference type="SMART" id="SM01217">
    <property type="entry name" value="Fn3_like"/>
    <property type="match status" value="1"/>
</dbReference>
<evidence type="ECO:0000256" key="1">
    <source>
        <dbReference type="ARBA" id="ARBA00000448"/>
    </source>
</evidence>
<evidence type="ECO:0000256" key="10">
    <source>
        <dbReference type="ARBA" id="ARBA00023180"/>
    </source>
</evidence>
<dbReference type="OrthoDB" id="416222at2759"/>
<keyword evidence="7" id="KW-0732">Signal</keyword>
<dbReference type="RefSeq" id="XP_006695045.1">
    <property type="nucleotide sequence ID" value="XM_006694982.1"/>
</dbReference>
<feature type="domain" description="Fibronectin type III-like" evidence="19">
    <location>
        <begin position="754"/>
        <end position="816"/>
    </location>
</feature>
<dbReference type="GO" id="GO:0008422">
    <property type="term" value="F:beta-glucosidase activity"/>
    <property type="evidence" value="ECO:0007669"/>
    <property type="project" value="UniProtKB-EC"/>
</dbReference>
<gene>
    <name evidence="20" type="ORF">CTHT_0046670</name>
</gene>
<protein>
    <recommendedName>
        <fullName evidence="14">Beta-glucosidase cel3A</fullName>
        <ecNumber evidence="5">3.2.1.21</ecNumber>
    </recommendedName>
    <alternativeName>
        <fullName evidence="15">Beta-D-glucoside glucohydrolase cel3A</fullName>
    </alternativeName>
    <alternativeName>
        <fullName evidence="17">Cellobiase cel3A</fullName>
    </alternativeName>
    <alternativeName>
        <fullName evidence="16">Gentiobiase cel3A</fullName>
    </alternativeName>
</protein>
<evidence type="ECO:0000256" key="12">
    <source>
        <dbReference type="ARBA" id="ARBA00023295"/>
    </source>
</evidence>
<comment type="catalytic activity">
    <reaction evidence="1">
        <text>Hydrolysis of terminal, non-reducing beta-D-glucosyl residues with release of beta-D-glucose.</text>
        <dbReference type="EC" id="3.2.1.21"/>
    </reaction>
</comment>
<dbReference type="Pfam" id="PF14310">
    <property type="entry name" value="Fn3-like"/>
    <property type="match status" value="1"/>
</dbReference>
<dbReference type="Pfam" id="PF00933">
    <property type="entry name" value="Glyco_hydro_3"/>
    <property type="match status" value="1"/>
</dbReference>
<dbReference type="Proteomes" id="UP000008066">
    <property type="component" value="Unassembled WGS sequence"/>
</dbReference>
<dbReference type="FunFam" id="3.20.20.300:FF:000002">
    <property type="entry name" value="Probable beta-glucosidase"/>
    <property type="match status" value="1"/>
</dbReference>
<dbReference type="KEGG" id="cthr:CTHT_0046670"/>
<evidence type="ECO:0000256" key="6">
    <source>
        <dbReference type="ARBA" id="ARBA00022525"/>
    </source>
</evidence>
<feature type="region of interest" description="Disordered" evidence="18">
    <location>
        <begin position="667"/>
        <end position="691"/>
    </location>
</feature>
<evidence type="ECO:0000256" key="9">
    <source>
        <dbReference type="ARBA" id="ARBA00023001"/>
    </source>
</evidence>
<dbReference type="InterPro" id="IPR036962">
    <property type="entry name" value="Glyco_hydro_3_N_sf"/>
</dbReference>
<evidence type="ECO:0000256" key="4">
    <source>
        <dbReference type="ARBA" id="ARBA00005336"/>
    </source>
</evidence>
<evidence type="ECO:0000313" key="21">
    <source>
        <dbReference type="Proteomes" id="UP000008066"/>
    </source>
</evidence>
<dbReference type="InterPro" id="IPR050288">
    <property type="entry name" value="Cellulose_deg_GH3"/>
</dbReference>
<evidence type="ECO:0000256" key="3">
    <source>
        <dbReference type="ARBA" id="ARBA00004987"/>
    </source>
</evidence>
<keyword evidence="10" id="KW-0325">Glycoprotein</keyword>
<dbReference type="PANTHER" id="PTHR42715">
    <property type="entry name" value="BETA-GLUCOSIDASE"/>
    <property type="match status" value="1"/>
</dbReference>
<dbReference type="PANTHER" id="PTHR42715:SF5">
    <property type="entry name" value="BETA-GLUCOSIDASE M-RELATED"/>
    <property type="match status" value="1"/>
</dbReference>
<proteinExistence type="inferred from homology"/>
<dbReference type="InterPro" id="IPR013783">
    <property type="entry name" value="Ig-like_fold"/>
</dbReference>
<evidence type="ECO:0000256" key="18">
    <source>
        <dbReference type="SAM" id="MobiDB-lite"/>
    </source>
</evidence>
<dbReference type="eggNOG" id="ENOG502QR4D">
    <property type="taxonomic scope" value="Eukaryota"/>
</dbReference>
<keyword evidence="13" id="KW-0624">Polysaccharide degradation</keyword>
<evidence type="ECO:0000256" key="14">
    <source>
        <dbReference type="ARBA" id="ARBA00070030"/>
    </source>
</evidence>
<evidence type="ECO:0000313" key="20">
    <source>
        <dbReference type="EMBL" id="EGS20160.1"/>
    </source>
</evidence>
<dbReference type="InterPro" id="IPR026891">
    <property type="entry name" value="Fn3-like"/>
</dbReference>
<dbReference type="AlphaFoldDB" id="G0S9P9"/>
<keyword evidence="12" id="KW-0326">Glycosidase</keyword>
<dbReference type="SUPFAM" id="SSF52279">
    <property type="entry name" value="Beta-D-glucan exohydrolase, C-terminal domain"/>
    <property type="match status" value="1"/>
</dbReference>
<dbReference type="PRINTS" id="PR00133">
    <property type="entry name" value="GLHYDRLASE3"/>
</dbReference>
<accession>G0S9P9</accession>
<comment type="subcellular location">
    <subcellularLocation>
        <location evidence="2">Secreted</location>
    </subcellularLocation>
</comment>
<dbReference type="OMA" id="PIVQGGH"/>
<evidence type="ECO:0000256" key="16">
    <source>
        <dbReference type="ARBA" id="ARBA00083231"/>
    </source>
</evidence>
<dbReference type="STRING" id="759272.G0S9P9"/>
<evidence type="ECO:0000256" key="11">
    <source>
        <dbReference type="ARBA" id="ARBA00023277"/>
    </source>
</evidence>
<reference evidence="20 21" key="1">
    <citation type="journal article" date="2011" name="Cell">
        <title>Insight into structure and assembly of the nuclear pore complex by utilizing the genome of a eukaryotic thermophile.</title>
        <authorList>
            <person name="Amlacher S."/>
            <person name="Sarges P."/>
            <person name="Flemming D."/>
            <person name="van Noort V."/>
            <person name="Kunze R."/>
            <person name="Devos D.P."/>
            <person name="Arumugam M."/>
            <person name="Bork P."/>
            <person name="Hurt E."/>
        </authorList>
    </citation>
    <scope>NUCLEOTIDE SEQUENCE [LARGE SCALE GENOMIC DNA]</scope>
    <source>
        <strain evidence="21">DSM 1495 / CBS 144.50 / IMI 039719</strain>
    </source>
</reference>
<dbReference type="Gene3D" id="3.20.20.300">
    <property type="entry name" value="Glycoside hydrolase, family 3, N-terminal domain"/>
    <property type="match status" value="1"/>
</dbReference>
<comment type="similarity">
    <text evidence="4">Belongs to the glycosyl hydrolase 3 family.</text>
</comment>
<dbReference type="InterPro" id="IPR002772">
    <property type="entry name" value="Glyco_hydro_3_C"/>
</dbReference>
<dbReference type="InterPro" id="IPR036881">
    <property type="entry name" value="Glyco_hydro_3_C_sf"/>
</dbReference>
<sequence>MDIVRSVYDWTFQKLPKPKPPHWRRLWMPWGRHAGQAVLSTKTAVTSVLCATCSLNTGPEAASELSYYGRSPPVYPSQLTLSFWEAIGNGTTNAQWAAAYRAARALVSEMTVDELVNITRGFPGPCAGNTGEIPRLGIPSLCFADGPAGIRGQEFVSAFPAGIHLAATWDRELMYQYGRALGREFYGRGINVALGPVAGPLGRVVRGGRNWEGLSNDPYLAGVAMGLVTRGMQDAGVIATPKHWLLNEQEYRRRWVAGEGHAVSSNVGDRTLHELYAFPFMDALREGAGAVMCSYQRANHSYACQNSKLLNGVLKTELGFEGFVVSDWDGQMSGVASANAGLDLVMPGAGFWGEQLAQAVRNGSVAHDRLRDMATRILASWHYLQQEHSFPSKAVYTNLDRHPPIDVQEDHAALIRTIGAAGTVLVKNLNHTLPLRKPRFLCVFGYDATVNPAPWNNRDRYGGGYDVNHGWNTFLNGTLITGGGSGGVTPPYVVSPFQALQERAAKDRAVLRWDFVSDSPTPYPNAEVCLVFLNAYASESFDRPGLRDEWGDRLVSNVAGWCKRTVVVVHSAGVRVVDPWVEHENVTAVVMAGLPGQESGHALVDVLYGEVNPAGKLVYTVAKSEEAYGPLLNSSVPGPDDNPIFPNSDFEEGLFIDYRYFDKLHPRQSRSCSHPPAGELKNKNDDDDDDDPVRFEFGFGLSYTSFSYTNLSISLLTPSPPARIPRPVYIGVPGSGITKVTGDDDTEREGEEDEVWDDAAPVRVLRGFEKVGPLAPGQVREVGMVLRRRDLSVWDVVAQQWRLRRGVYKVWVGASSRDLRLEGRLVI</sequence>
<evidence type="ECO:0000256" key="15">
    <source>
        <dbReference type="ARBA" id="ARBA00078013"/>
    </source>
</evidence>
<dbReference type="Gene3D" id="3.40.50.1700">
    <property type="entry name" value="Glycoside hydrolase family 3 C-terminal domain"/>
    <property type="match status" value="1"/>
</dbReference>
<evidence type="ECO:0000256" key="8">
    <source>
        <dbReference type="ARBA" id="ARBA00022801"/>
    </source>
</evidence>
<dbReference type="Pfam" id="PF01915">
    <property type="entry name" value="Glyco_hydro_3_C"/>
    <property type="match status" value="1"/>
</dbReference>
<organism evidence="21">
    <name type="scientific">Chaetomium thermophilum (strain DSM 1495 / CBS 144.50 / IMI 039719)</name>
    <name type="common">Thermochaetoides thermophila</name>
    <dbReference type="NCBI Taxonomy" id="759272"/>
    <lineage>
        <taxon>Eukaryota</taxon>
        <taxon>Fungi</taxon>
        <taxon>Dikarya</taxon>
        <taxon>Ascomycota</taxon>
        <taxon>Pezizomycotina</taxon>
        <taxon>Sordariomycetes</taxon>
        <taxon>Sordariomycetidae</taxon>
        <taxon>Sordariales</taxon>
        <taxon>Chaetomiaceae</taxon>
        <taxon>Thermochaetoides</taxon>
    </lineage>
</organism>
<keyword evidence="6" id="KW-0964">Secreted</keyword>
<dbReference type="GO" id="GO:0030245">
    <property type="term" value="P:cellulose catabolic process"/>
    <property type="evidence" value="ECO:0007669"/>
    <property type="project" value="UniProtKB-KW"/>
</dbReference>
<dbReference type="SUPFAM" id="SSF51445">
    <property type="entry name" value="(Trans)glycosidases"/>
    <property type="match status" value="1"/>
</dbReference>
<evidence type="ECO:0000256" key="17">
    <source>
        <dbReference type="ARBA" id="ARBA00083611"/>
    </source>
</evidence>
<keyword evidence="9" id="KW-0136">Cellulose degradation</keyword>
<dbReference type="EMBL" id="GL988043">
    <property type="protein sequence ID" value="EGS20160.1"/>
    <property type="molecule type" value="Genomic_DNA"/>
</dbReference>
<evidence type="ECO:0000256" key="13">
    <source>
        <dbReference type="ARBA" id="ARBA00023326"/>
    </source>
</evidence>
<dbReference type="GeneID" id="18258705"/>
<keyword evidence="21" id="KW-1185">Reference proteome</keyword>
<evidence type="ECO:0000259" key="19">
    <source>
        <dbReference type="SMART" id="SM01217"/>
    </source>
</evidence>
<keyword evidence="11" id="KW-0119">Carbohydrate metabolism</keyword>
<name>G0S9P9_CHATD</name>
<dbReference type="GO" id="GO:0005576">
    <property type="term" value="C:extracellular region"/>
    <property type="evidence" value="ECO:0007669"/>
    <property type="project" value="UniProtKB-SubCell"/>
</dbReference>
<dbReference type="InterPro" id="IPR017853">
    <property type="entry name" value="GH"/>
</dbReference>
<comment type="pathway">
    <text evidence="3">Glycan metabolism; cellulose degradation.</text>
</comment>
<dbReference type="EC" id="3.2.1.21" evidence="5"/>
<evidence type="ECO:0000256" key="2">
    <source>
        <dbReference type="ARBA" id="ARBA00004613"/>
    </source>
</evidence>
<keyword evidence="8" id="KW-0378">Hydrolase</keyword>